<dbReference type="EMBL" id="CAUJNA010000802">
    <property type="protein sequence ID" value="CAJ1381335.1"/>
    <property type="molecule type" value="Genomic_DNA"/>
</dbReference>
<dbReference type="PANTHER" id="PTHR43544">
    <property type="entry name" value="SHORT-CHAIN DEHYDROGENASE/REDUCTASE"/>
    <property type="match status" value="1"/>
</dbReference>
<dbReference type="Proteomes" id="UP001178507">
    <property type="component" value="Unassembled WGS sequence"/>
</dbReference>
<dbReference type="GO" id="GO:0016491">
    <property type="term" value="F:oxidoreductase activity"/>
    <property type="evidence" value="ECO:0007669"/>
    <property type="project" value="TreeGrafter"/>
</dbReference>
<dbReference type="AlphaFoldDB" id="A0AA36I5H3"/>
<dbReference type="InterPro" id="IPR002347">
    <property type="entry name" value="SDR_fam"/>
</dbReference>
<dbReference type="CDD" id="cd05325">
    <property type="entry name" value="carb_red_sniffer_like_SDR_c"/>
    <property type="match status" value="1"/>
</dbReference>
<accession>A0AA36I5H3</accession>
<comment type="caution">
    <text evidence="1">The sequence shown here is derived from an EMBL/GenBank/DDBJ whole genome shotgun (WGS) entry which is preliminary data.</text>
</comment>
<dbReference type="GO" id="GO:0005737">
    <property type="term" value="C:cytoplasm"/>
    <property type="evidence" value="ECO:0007669"/>
    <property type="project" value="TreeGrafter"/>
</dbReference>
<dbReference type="SUPFAM" id="SSF51735">
    <property type="entry name" value="NAD(P)-binding Rossmann-fold domains"/>
    <property type="match status" value="1"/>
</dbReference>
<dbReference type="InterPro" id="IPR051468">
    <property type="entry name" value="Fungal_SecMetab_SDRs"/>
</dbReference>
<protein>
    <submittedName>
        <fullName evidence="1">Uncharacterized protein</fullName>
    </submittedName>
</protein>
<dbReference type="Pfam" id="PF00106">
    <property type="entry name" value="adh_short"/>
    <property type="match status" value="1"/>
</dbReference>
<evidence type="ECO:0000313" key="2">
    <source>
        <dbReference type="Proteomes" id="UP001178507"/>
    </source>
</evidence>
<reference evidence="1" key="1">
    <citation type="submission" date="2023-08" db="EMBL/GenBank/DDBJ databases">
        <authorList>
            <person name="Chen Y."/>
            <person name="Shah S."/>
            <person name="Dougan E. K."/>
            <person name="Thang M."/>
            <person name="Chan C."/>
        </authorList>
    </citation>
    <scope>NUCLEOTIDE SEQUENCE</scope>
</reference>
<organism evidence="1 2">
    <name type="scientific">Effrenium voratum</name>
    <dbReference type="NCBI Taxonomy" id="2562239"/>
    <lineage>
        <taxon>Eukaryota</taxon>
        <taxon>Sar</taxon>
        <taxon>Alveolata</taxon>
        <taxon>Dinophyceae</taxon>
        <taxon>Suessiales</taxon>
        <taxon>Symbiodiniaceae</taxon>
        <taxon>Effrenium</taxon>
    </lineage>
</organism>
<keyword evidence="2" id="KW-1185">Reference proteome</keyword>
<name>A0AA36I5H3_9DINO</name>
<evidence type="ECO:0000313" key="1">
    <source>
        <dbReference type="EMBL" id="CAJ1381335.1"/>
    </source>
</evidence>
<gene>
    <name evidence="1" type="ORF">EVOR1521_LOCUS9052</name>
</gene>
<dbReference type="PANTHER" id="PTHR43544:SF12">
    <property type="entry name" value="NAD(P)-BINDING ROSSMANN-FOLD SUPERFAMILY PROTEIN"/>
    <property type="match status" value="1"/>
</dbReference>
<dbReference type="InterPro" id="IPR036291">
    <property type="entry name" value="NAD(P)-bd_dom_sf"/>
</dbReference>
<dbReference type="Gene3D" id="3.40.50.720">
    <property type="entry name" value="NAD(P)-binding Rossmann-like Domain"/>
    <property type="match status" value="1"/>
</dbReference>
<proteinExistence type="predicted"/>
<dbReference type="PRINTS" id="PR00081">
    <property type="entry name" value="GDHRDH"/>
</dbReference>
<sequence>MSAFVTGASRGIGLALVQGLLRQGRRVVAAQRGQSQALQALHQEYPERLLPVKLDLTDEASIKSAAAEAETFAGDVQLLVHNAGIMHPSGRGENSVSRLEFNAFSQVLATNVLGPAMLTKALYPRLRAAAATEPSKVVAVGAGVASLQGNQAGGWYSYRASKTAMNAFMKNLSIEGARHKVMAFTLYPQMVDTALAKPYVKGNPYPELRTPEETAERMLELLQSFGPADTGRFVNIWSKEDIPW</sequence>